<feature type="compositionally biased region" description="Polar residues" evidence="7">
    <location>
        <begin position="144"/>
        <end position="156"/>
    </location>
</feature>
<organism evidence="9 10">
    <name type="scientific">Ameiurus melas</name>
    <name type="common">Black bullhead</name>
    <name type="synonym">Silurus melas</name>
    <dbReference type="NCBI Taxonomy" id="219545"/>
    <lineage>
        <taxon>Eukaryota</taxon>
        <taxon>Metazoa</taxon>
        <taxon>Chordata</taxon>
        <taxon>Craniata</taxon>
        <taxon>Vertebrata</taxon>
        <taxon>Euteleostomi</taxon>
        <taxon>Actinopterygii</taxon>
        <taxon>Neopterygii</taxon>
        <taxon>Teleostei</taxon>
        <taxon>Ostariophysi</taxon>
        <taxon>Siluriformes</taxon>
        <taxon>Ictaluridae</taxon>
        <taxon>Ameiurus</taxon>
    </lineage>
</organism>
<dbReference type="GO" id="GO:0032481">
    <property type="term" value="P:positive regulation of type I interferon production"/>
    <property type="evidence" value="ECO:0007669"/>
    <property type="project" value="TreeGrafter"/>
</dbReference>
<evidence type="ECO:0000256" key="6">
    <source>
        <dbReference type="ARBA" id="ARBA00023198"/>
    </source>
</evidence>
<reference evidence="9 10" key="1">
    <citation type="submission" date="2020-02" db="EMBL/GenBank/DDBJ databases">
        <title>A chromosome-scale genome assembly of the black bullhead catfish (Ameiurus melas).</title>
        <authorList>
            <person name="Wen M."/>
            <person name="Zham M."/>
            <person name="Cabau C."/>
            <person name="Klopp C."/>
            <person name="Donnadieu C."/>
            <person name="Roques C."/>
            <person name="Bouchez O."/>
            <person name="Lampietro C."/>
            <person name="Jouanno E."/>
            <person name="Herpin A."/>
            <person name="Louis A."/>
            <person name="Berthelot C."/>
            <person name="Parey E."/>
            <person name="Roest-Crollius H."/>
            <person name="Braasch I."/>
            <person name="Postlethwait J."/>
            <person name="Robinson-Rechavi M."/>
            <person name="Echchiki A."/>
            <person name="Begum T."/>
            <person name="Montfort J."/>
            <person name="Schartl M."/>
            <person name="Bobe J."/>
            <person name="Guiguen Y."/>
        </authorList>
    </citation>
    <scope>NUCLEOTIDE SEQUENCE [LARGE SCALE GENOMIC DNA]</scope>
    <source>
        <strain evidence="9">M_S1</strain>
        <tissue evidence="9">Blood</tissue>
    </source>
</reference>
<evidence type="ECO:0000256" key="2">
    <source>
        <dbReference type="ARBA" id="ARBA00022490"/>
    </source>
</evidence>
<dbReference type="InterPro" id="IPR035897">
    <property type="entry name" value="Toll_tir_struct_dom_sf"/>
</dbReference>
<feature type="region of interest" description="Disordered" evidence="7">
    <location>
        <begin position="205"/>
        <end position="238"/>
    </location>
</feature>
<keyword evidence="4" id="KW-0399">Innate immunity</keyword>
<dbReference type="SUPFAM" id="SSF52200">
    <property type="entry name" value="Toll/Interleukin receptor TIR domain"/>
    <property type="match status" value="1"/>
</dbReference>
<feature type="compositionally biased region" description="Polar residues" evidence="7">
    <location>
        <begin position="450"/>
        <end position="464"/>
    </location>
</feature>
<dbReference type="InterPro" id="IPR000157">
    <property type="entry name" value="TIR_dom"/>
</dbReference>
<keyword evidence="2" id="KW-0963">Cytoplasm</keyword>
<feature type="compositionally biased region" description="Polar residues" evidence="7">
    <location>
        <begin position="100"/>
        <end position="109"/>
    </location>
</feature>
<dbReference type="Pfam" id="PF13676">
    <property type="entry name" value="TIR_2"/>
    <property type="match status" value="1"/>
</dbReference>
<feature type="compositionally biased region" description="Basic and acidic residues" evidence="7">
    <location>
        <begin position="226"/>
        <end position="238"/>
    </location>
</feature>
<evidence type="ECO:0000256" key="4">
    <source>
        <dbReference type="ARBA" id="ARBA00022588"/>
    </source>
</evidence>
<name>A0A7J6AJS4_AMEME</name>
<keyword evidence="3" id="KW-0597">Phosphoprotein</keyword>
<dbReference type="GO" id="GO:0006954">
    <property type="term" value="P:inflammatory response"/>
    <property type="evidence" value="ECO:0007669"/>
    <property type="project" value="UniProtKB-KW"/>
</dbReference>
<feature type="compositionally biased region" description="Basic and acidic residues" evidence="7">
    <location>
        <begin position="121"/>
        <end position="142"/>
    </location>
</feature>
<dbReference type="Gene3D" id="3.40.50.10140">
    <property type="entry name" value="Toll/interleukin-1 receptor homology (TIR) domain"/>
    <property type="match status" value="1"/>
</dbReference>
<dbReference type="OrthoDB" id="62956at2759"/>
<protein>
    <recommendedName>
        <fullName evidence="8">TIR domain-containing protein</fullName>
    </recommendedName>
</protein>
<evidence type="ECO:0000313" key="10">
    <source>
        <dbReference type="Proteomes" id="UP000593565"/>
    </source>
</evidence>
<dbReference type="InterPro" id="IPR046946">
    <property type="entry name" value="TCAM1/2"/>
</dbReference>
<comment type="caution">
    <text evidence="9">The sequence shown here is derived from an EMBL/GenBank/DDBJ whole genome shotgun (WGS) entry which is preliminary data.</text>
</comment>
<evidence type="ECO:0000256" key="3">
    <source>
        <dbReference type="ARBA" id="ARBA00022553"/>
    </source>
</evidence>
<keyword evidence="6" id="KW-0395">Inflammatory response</keyword>
<accession>A0A7J6AJS4</accession>
<feature type="compositionally biased region" description="Low complexity" evidence="7">
    <location>
        <begin position="80"/>
        <end position="99"/>
    </location>
</feature>
<gene>
    <name evidence="9" type="ORF">AMELA_G00136890</name>
</gene>
<feature type="region of interest" description="Disordered" evidence="7">
    <location>
        <begin position="443"/>
        <end position="467"/>
    </location>
</feature>
<dbReference type="GO" id="GO:0035666">
    <property type="term" value="P:TRIF-dependent toll-like receptor signaling pathway"/>
    <property type="evidence" value="ECO:0007669"/>
    <property type="project" value="InterPro"/>
</dbReference>
<dbReference type="AlphaFoldDB" id="A0A7J6AJS4"/>
<evidence type="ECO:0000259" key="8">
    <source>
        <dbReference type="PROSITE" id="PS50104"/>
    </source>
</evidence>
<evidence type="ECO:0000313" key="9">
    <source>
        <dbReference type="EMBL" id="KAF4083162.1"/>
    </source>
</evidence>
<comment type="subcellular location">
    <subcellularLocation>
        <location evidence="1">Cytoplasm</location>
    </subcellularLocation>
</comment>
<dbReference type="GO" id="GO:0005768">
    <property type="term" value="C:endosome"/>
    <property type="evidence" value="ECO:0007669"/>
    <property type="project" value="TreeGrafter"/>
</dbReference>
<dbReference type="PANTHER" id="PTHR47230:SF1">
    <property type="entry name" value="TIR DOMAIN-CONTAINING ADAPTER MOLECULE 1"/>
    <property type="match status" value="1"/>
</dbReference>
<dbReference type="GO" id="GO:0045087">
    <property type="term" value="P:innate immune response"/>
    <property type="evidence" value="ECO:0007669"/>
    <property type="project" value="UniProtKB-KW"/>
</dbReference>
<dbReference type="GO" id="GO:0043123">
    <property type="term" value="P:positive regulation of canonical NF-kappaB signal transduction"/>
    <property type="evidence" value="ECO:0007669"/>
    <property type="project" value="TreeGrafter"/>
</dbReference>
<sequence length="520" mass="58577">MAEETELVDEKKLTELCVNPNTVVNHPLERSISGLRGTENISGEHIAAECLIMGASLQPSRESTKAFKVQKQPPKRDDSYPSSLRSTSTSCSSYSLEISVSTATTNNSNKESRPLPLKTPPESRDGQIHEAKPPNPMVDHKPVSSVTKSYKSSDPTPLQEREQLEELKFRQYPDKHDTSEIVTPKSPNIESGLEKTFLSIPSGDGKVGAQPVSTSKPPEASCTQEVGKHDSFSTEKRASQEEEDMFYAFVILHAEEDSEEAVRLKSMLESISSTTGATFSEDFAMPGQSTFRSVEDAIENSAFVMLLLTPNFNTHLNETKADSAVMNSIEKPHKHNTVIPLLPRANRLTRNQMPFILRTKNPLDETRGRDIFERMAQKVLDSRIIQRHKSIWRQAQLVKKQREKQQWLQEERRYCKDFIQESARVRELEEQVQQLKMQQQRLQPPYAQQHNSHQGFPGRPQSSGPMPFQIPSPMHSYYSGNMWPQLPSNIHIQNAKCIMIGNNSTMTVGGGVDSGDEDNF</sequence>
<keyword evidence="5" id="KW-0391">Immunity</keyword>
<evidence type="ECO:0000256" key="7">
    <source>
        <dbReference type="SAM" id="MobiDB-lite"/>
    </source>
</evidence>
<keyword evidence="10" id="KW-1185">Reference proteome</keyword>
<feature type="region of interest" description="Disordered" evidence="7">
    <location>
        <begin position="62"/>
        <end position="159"/>
    </location>
</feature>
<proteinExistence type="predicted"/>
<evidence type="ECO:0000256" key="5">
    <source>
        <dbReference type="ARBA" id="ARBA00022859"/>
    </source>
</evidence>
<dbReference type="PROSITE" id="PS50104">
    <property type="entry name" value="TIR"/>
    <property type="match status" value="1"/>
</dbReference>
<dbReference type="EMBL" id="JAAGNN010000011">
    <property type="protein sequence ID" value="KAF4083162.1"/>
    <property type="molecule type" value="Genomic_DNA"/>
</dbReference>
<dbReference type="PANTHER" id="PTHR47230">
    <property type="entry name" value="TIR DOMAIN-CONTAINING ADAPTER MOLECULE 1"/>
    <property type="match status" value="1"/>
</dbReference>
<feature type="compositionally biased region" description="Polar residues" evidence="7">
    <location>
        <begin position="211"/>
        <end position="224"/>
    </location>
</feature>
<dbReference type="Proteomes" id="UP000593565">
    <property type="component" value="Unassembled WGS sequence"/>
</dbReference>
<evidence type="ECO:0000256" key="1">
    <source>
        <dbReference type="ARBA" id="ARBA00004496"/>
    </source>
</evidence>
<feature type="domain" description="TIR" evidence="8">
    <location>
        <begin position="245"/>
        <end position="380"/>
    </location>
</feature>
<dbReference type="GO" id="GO:0035591">
    <property type="term" value="F:signaling adaptor activity"/>
    <property type="evidence" value="ECO:0007669"/>
    <property type="project" value="TreeGrafter"/>
</dbReference>